<evidence type="ECO:0000256" key="4">
    <source>
        <dbReference type="ARBA" id="ARBA00022989"/>
    </source>
</evidence>
<reference evidence="7" key="1">
    <citation type="submission" date="2021-01" db="EMBL/GenBank/DDBJ databases">
        <authorList>
            <person name="Corre E."/>
            <person name="Pelletier E."/>
            <person name="Niang G."/>
            <person name="Scheremetjew M."/>
            <person name="Finn R."/>
            <person name="Kale V."/>
            <person name="Holt S."/>
            <person name="Cochrane G."/>
            <person name="Meng A."/>
            <person name="Brown T."/>
            <person name="Cohen L."/>
        </authorList>
    </citation>
    <scope>NUCLEOTIDE SEQUENCE</scope>
    <source>
        <strain evidence="7">RCC1693</strain>
    </source>
</reference>
<organism evidence="7">
    <name type="scientific">Florenciella parvula</name>
    <dbReference type="NCBI Taxonomy" id="236787"/>
    <lineage>
        <taxon>Eukaryota</taxon>
        <taxon>Sar</taxon>
        <taxon>Stramenopiles</taxon>
        <taxon>Ochrophyta</taxon>
        <taxon>Dictyochophyceae</taxon>
        <taxon>Florenciellales</taxon>
        <taxon>Florenciella</taxon>
    </lineage>
</organism>
<evidence type="ECO:0000256" key="1">
    <source>
        <dbReference type="ARBA" id="ARBA00004141"/>
    </source>
</evidence>
<accession>A0A7S2G805</accession>
<evidence type="ECO:0000256" key="3">
    <source>
        <dbReference type="ARBA" id="ARBA00022692"/>
    </source>
</evidence>
<protein>
    <recommendedName>
        <fullName evidence="8">Transmembrane protein 230</fullName>
    </recommendedName>
</protein>
<evidence type="ECO:0000256" key="6">
    <source>
        <dbReference type="SAM" id="Phobius"/>
    </source>
</evidence>
<feature type="transmembrane region" description="Helical" evidence="6">
    <location>
        <begin position="51"/>
        <end position="74"/>
    </location>
</feature>
<dbReference type="AlphaFoldDB" id="A0A7S2G805"/>
<comment type="similarity">
    <text evidence="2">Belongs to the TMEM134/TMEM230 family.</text>
</comment>
<evidence type="ECO:0000256" key="2">
    <source>
        <dbReference type="ARBA" id="ARBA00007743"/>
    </source>
</evidence>
<name>A0A7S2G805_9STRA</name>
<feature type="transmembrane region" description="Helical" evidence="6">
    <location>
        <begin position="86"/>
        <end position="111"/>
    </location>
</feature>
<dbReference type="InterPro" id="IPR008590">
    <property type="entry name" value="TMEM_230/134"/>
</dbReference>
<keyword evidence="4 6" id="KW-1133">Transmembrane helix</keyword>
<keyword evidence="5 6" id="KW-0472">Membrane</keyword>
<evidence type="ECO:0000313" key="7">
    <source>
        <dbReference type="EMBL" id="CAD9435506.1"/>
    </source>
</evidence>
<evidence type="ECO:0008006" key="8">
    <source>
        <dbReference type="Google" id="ProtNLM"/>
    </source>
</evidence>
<dbReference type="GO" id="GO:0016020">
    <property type="term" value="C:membrane"/>
    <property type="evidence" value="ECO:0007669"/>
    <property type="project" value="UniProtKB-SubCell"/>
</dbReference>
<dbReference type="EMBL" id="HBGT01025798">
    <property type="protein sequence ID" value="CAD9435506.1"/>
    <property type="molecule type" value="Transcribed_RNA"/>
</dbReference>
<sequence length="128" mass="13909">MASYENQIEVKDDGDNVFSDSKMGKMELDDGMVAMTTGAATRRRVRRKVKIPAKTCAAAGGLLIVGVILLGVALDFFVNHPHHEGTIPMLVIAAIALCPGVYSSVNIYGAYRGWRGYSMDQLPSYDQL</sequence>
<gene>
    <name evidence="7" type="ORF">FPAR1323_LOCUS13435</name>
</gene>
<comment type="subcellular location">
    <subcellularLocation>
        <location evidence="1">Membrane</location>
        <topology evidence="1">Multi-pass membrane protein</topology>
    </subcellularLocation>
</comment>
<evidence type="ECO:0000256" key="5">
    <source>
        <dbReference type="ARBA" id="ARBA00023136"/>
    </source>
</evidence>
<keyword evidence="3 6" id="KW-0812">Transmembrane</keyword>
<proteinExistence type="inferred from homology"/>
<dbReference type="Pfam" id="PF05915">
    <property type="entry name" value="TMEM_230_134"/>
    <property type="match status" value="1"/>
</dbReference>